<dbReference type="GO" id="GO:0003824">
    <property type="term" value="F:catalytic activity"/>
    <property type="evidence" value="ECO:0007669"/>
    <property type="project" value="InterPro"/>
</dbReference>
<dbReference type="SUPFAM" id="SSF52540">
    <property type="entry name" value="P-loop containing nucleoside triphosphate hydrolases"/>
    <property type="match status" value="1"/>
</dbReference>
<dbReference type="Pfam" id="PF13374">
    <property type="entry name" value="TPR_10"/>
    <property type="match status" value="1"/>
</dbReference>
<feature type="compositionally biased region" description="Basic residues" evidence="1">
    <location>
        <begin position="1065"/>
        <end position="1075"/>
    </location>
</feature>
<dbReference type="InterPro" id="IPR011990">
    <property type="entry name" value="TPR-like_helical_dom_sf"/>
</dbReference>
<dbReference type="InterPro" id="IPR027417">
    <property type="entry name" value="P-loop_NTPase"/>
</dbReference>
<proteinExistence type="predicted"/>
<feature type="compositionally biased region" description="Basic and acidic residues" evidence="1">
    <location>
        <begin position="1020"/>
        <end position="1038"/>
    </location>
</feature>
<accession>A0A9P8L915</accession>
<dbReference type="SUPFAM" id="SSF48452">
    <property type="entry name" value="TPR-like"/>
    <property type="match status" value="3"/>
</dbReference>
<dbReference type="AlphaFoldDB" id="A0A9P8L915"/>
<keyword evidence="3" id="KW-1185">Reference proteome</keyword>
<reference evidence="2" key="1">
    <citation type="submission" date="2021-03" db="EMBL/GenBank/DDBJ databases">
        <title>Comparative genomics and phylogenomic investigation of the class Geoglossomycetes provide insights into ecological specialization and systematics.</title>
        <authorList>
            <person name="Melie T."/>
            <person name="Pirro S."/>
            <person name="Miller A.N."/>
            <person name="Quandt A."/>
        </authorList>
    </citation>
    <scope>NUCLEOTIDE SEQUENCE</scope>
    <source>
        <strain evidence="2">CAQ_001_2017</strain>
    </source>
</reference>
<gene>
    <name evidence="2" type="ORF">GP486_005513</name>
</gene>
<dbReference type="PANTHER" id="PTHR46082:SF11">
    <property type="entry name" value="AAA+ ATPASE DOMAIN-CONTAINING PROTEIN-RELATED"/>
    <property type="match status" value="1"/>
</dbReference>
<organism evidence="2 3">
    <name type="scientific">Trichoglossum hirsutum</name>
    <dbReference type="NCBI Taxonomy" id="265104"/>
    <lineage>
        <taxon>Eukaryota</taxon>
        <taxon>Fungi</taxon>
        <taxon>Dikarya</taxon>
        <taxon>Ascomycota</taxon>
        <taxon>Pezizomycotina</taxon>
        <taxon>Geoglossomycetes</taxon>
        <taxon>Geoglossales</taxon>
        <taxon>Geoglossaceae</taxon>
        <taxon>Trichoglossum</taxon>
    </lineage>
</organism>
<evidence type="ECO:0000256" key="1">
    <source>
        <dbReference type="SAM" id="MobiDB-lite"/>
    </source>
</evidence>
<evidence type="ECO:0000313" key="2">
    <source>
        <dbReference type="EMBL" id="KAH0556700.1"/>
    </source>
</evidence>
<dbReference type="InterPro" id="IPR053137">
    <property type="entry name" value="NLR-like"/>
</dbReference>
<dbReference type="Gene3D" id="1.25.40.10">
    <property type="entry name" value="Tetratricopeptide repeat domain"/>
    <property type="match status" value="3"/>
</dbReference>
<dbReference type="Proteomes" id="UP000750711">
    <property type="component" value="Unassembled WGS sequence"/>
</dbReference>
<dbReference type="InterPro" id="IPR035994">
    <property type="entry name" value="Nucleoside_phosphorylase_sf"/>
</dbReference>
<name>A0A9P8L915_9PEZI</name>
<feature type="region of interest" description="Disordered" evidence="1">
    <location>
        <begin position="993"/>
        <end position="1084"/>
    </location>
</feature>
<sequence length="1084" mass="121466">MSVNLAKGDYTVGWICALSTELTAALAMLDEIHPSLPRSSSDTNTYVLGRIGAHNIVIACLPQGRAGISAVAITANLMKHKFSSIQFTLMVGIGGGVPSAMHDIRLGDVVVSTPGPQSGGVVQYDFGKTIAESRFVRTGVLSPPPTVLLTAISLLRARHEASGGQLSHHLSAVNTPNLQSKYTHQGSQHDQLFVAEYDHISDVDCKNCDESKLVMRAERGSLDPVVHYGAIASASQIMRHSGTRDRLGSELGVLCFEMEAAGLMNDFPCVVIRGFWGVFWIDASNDETAERGFLDIADICGFEKDLESTKKRLSNMKKRWLLIVDNADDPSVNISKYFPAGNRGTILVTTRNYKCESHQTVGSWESGRMELKDAVALLLKTTAVEDRVDNALLSSAENIVKDLSCLALAITQAGAFIREQHYSMEEYRDVYSHSRRVLLSRQPAQANSNYKYTVYTTWEVSMEKIAATSDQTARNAIEILKFFSFLHFDGISEQIFRKAWENIRESKPSEWMLSHLLGVLLQVKSAAWDPWLFREATSLLETYSLISVRREDGHNIFSMHPLVHTWSRDRLGKEQKKYWLTATLTLGMSVPRQFLSYDHKLQRSLLPHIDSCLKFHHGELFLDGDRENECLDVASEFARMYAECGQFKEAKSLDEKVLETRRRRSGEDHPATLKSMSILATTYKALHHFEESKELSEKLVQTRSRTLGENHPDTLRSMSHLAVIYNCLGRFKEAKEFGEKVVNLRIEALGALREDGQAIFCSMTTLADAYYSLGRLEEAKQFKEEVVKISTRTLGEDHPITLTAMHSLAIFCGCLGQLEQGRCLGERVVKAQMRVLGADHPHTLVSMLNLALTYGSLGCPEEAKQLAEEVVKARIKAFGEDHPDTLRSMSILEDTYCSLGLFKEARELGEKVVEANVRMLSNDHPNTLRSMFNLASTYHSLGLLEEAKQLKEKVVEARIRALGEDHPNTLESKSNLEETYRSLGLFKEAKRLREEVSEAQSRTSGQGHHPGSASNPEFHNNSKEPSPSERKRYKRPPDESQSADQPPHKRARPSFRRASAPAPSHSRKKRRPSRRPNKEQHENP</sequence>
<feature type="compositionally biased region" description="Polar residues" evidence="1">
    <location>
        <begin position="998"/>
        <end position="1019"/>
    </location>
</feature>
<dbReference type="SUPFAM" id="SSF53167">
    <property type="entry name" value="Purine and uridine phosphorylases"/>
    <property type="match status" value="1"/>
</dbReference>
<dbReference type="GO" id="GO:0009116">
    <property type="term" value="P:nucleoside metabolic process"/>
    <property type="evidence" value="ECO:0007669"/>
    <property type="project" value="InterPro"/>
</dbReference>
<dbReference type="Pfam" id="PF13424">
    <property type="entry name" value="TPR_12"/>
    <property type="match status" value="4"/>
</dbReference>
<protein>
    <recommendedName>
        <fullName evidence="4">Nucleoside phosphorylase domain-containing protein</fullName>
    </recommendedName>
</protein>
<dbReference type="Gene3D" id="3.40.50.1580">
    <property type="entry name" value="Nucleoside phosphorylase domain"/>
    <property type="match status" value="1"/>
</dbReference>
<evidence type="ECO:0000313" key="3">
    <source>
        <dbReference type="Proteomes" id="UP000750711"/>
    </source>
</evidence>
<comment type="caution">
    <text evidence="2">The sequence shown here is derived from an EMBL/GenBank/DDBJ whole genome shotgun (WGS) entry which is preliminary data.</text>
</comment>
<evidence type="ECO:0008006" key="4">
    <source>
        <dbReference type="Google" id="ProtNLM"/>
    </source>
</evidence>
<dbReference type="PANTHER" id="PTHR46082">
    <property type="entry name" value="ATP/GTP-BINDING PROTEIN-RELATED"/>
    <property type="match status" value="1"/>
</dbReference>
<dbReference type="EMBL" id="JAGHQM010001042">
    <property type="protein sequence ID" value="KAH0556700.1"/>
    <property type="molecule type" value="Genomic_DNA"/>
</dbReference>